<feature type="domain" description="Domain of unknown function WSN" evidence="2">
    <location>
        <begin position="66"/>
        <end position="119"/>
    </location>
</feature>
<keyword evidence="1" id="KW-0472">Membrane</keyword>
<proteinExistence type="predicted"/>
<name>A0A8R1HZC1_CAEJA</name>
<keyword evidence="1" id="KW-1133">Transmembrane helix</keyword>
<feature type="transmembrane region" description="Helical" evidence="1">
    <location>
        <begin position="20"/>
        <end position="42"/>
    </location>
</feature>
<reference evidence="4" key="1">
    <citation type="submission" date="2010-08" db="EMBL/GenBank/DDBJ databases">
        <authorList>
            <consortium name="Caenorhabditis japonica Sequencing Consortium"/>
            <person name="Wilson R.K."/>
        </authorList>
    </citation>
    <scope>NUCLEOTIDE SEQUENCE [LARGE SCALE GENOMIC DNA]</scope>
    <source>
        <strain evidence="4">DF5081</strain>
    </source>
</reference>
<dbReference type="Proteomes" id="UP000005237">
    <property type="component" value="Unassembled WGS sequence"/>
</dbReference>
<reference evidence="3" key="2">
    <citation type="submission" date="2022-06" db="UniProtKB">
        <authorList>
            <consortium name="EnsemblMetazoa"/>
        </authorList>
    </citation>
    <scope>IDENTIFICATION</scope>
    <source>
        <strain evidence="3">DF5081</strain>
    </source>
</reference>
<dbReference type="Pfam" id="PF02206">
    <property type="entry name" value="WSN"/>
    <property type="match status" value="1"/>
</dbReference>
<dbReference type="InterPro" id="IPR003125">
    <property type="entry name" value="WSN"/>
</dbReference>
<evidence type="ECO:0000259" key="2">
    <source>
        <dbReference type="Pfam" id="PF02206"/>
    </source>
</evidence>
<accession>A0A8R1HZC1</accession>
<dbReference type="AlphaFoldDB" id="A0A8R1HZC1"/>
<organism evidence="3 4">
    <name type="scientific">Caenorhabditis japonica</name>
    <dbReference type="NCBI Taxonomy" id="281687"/>
    <lineage>
        <taxon>Eukaryota</taxon>
        <taxon>Metazoa</taxon>
        <taxon>Ecdysozoa</taxon>
        <taxon>Nematoda</taxon>
        <taxon>Chromadorea</taxon>
        <taxon>Rhabditida</taxon>
        <taxon>Rhabditina</taxon>
        <taxon>Rhabditomorpha</taxon>
        <taxon>Rhabditoidea</taxon>
        <taxon>Rhabditidae</taxon>
        <taxon>Peloderinae</taxon>
        <taxon>Caenorhabditis</taxon>
    </lineage>
</organism>
<protein>
    <submittedName>
        <fullName evidence="3">WSN domain-containing protein</fullName>
    </submittedName>
</protein>
<sequence length="381" mass="43070">MKKTEVSNAADYKSVKLVTSSFFVLIVGIVLLLDFTSLSPGISGLKTHDKREIEFKNYEDAEVITAVLARVMNAIALQRDLLNGTITAKELIYETLGVQNSSLLDQINQTKVINSINDIILFDFSMSRPMGMIDEITELLDDKLWSHNHFNLTKPPIINTSTPFDANDFLIYYNEINEINSIFTAIVEELKKESGDINKTYEHVMELVNILGAIQRTVSRKKPNKKIKELVKSLEGVDLLVSNFERYQLLMNNLNERVASLQPSAKIIESLLNSDDRKRIEEQLLIINGLTNTTAKIVDDEALIGFPKGSTDMKTLPKVLKSRDPVFCSTEFFVHESQPNYYQPSSSTEQSVEPEEPVVIPENDISIEKTVDVVAHEDTYY</sequence>
<dbReference type="EnsemblMetazoa" id="CJA11008.1">
    <property type="protein sequence ID" value="CJA11008.1"/>
    <property type="gene ID" value="WBGene00130212"/>
</dbReference>
<evidence type="ECO:0000256" key="1">
    <source>
        <dbReference type="SAM" id="Phobius"/>
    </source>
</evidence>
<keyword evidence="1" id="KW-0812">Transmembrane</keyword>
<keyword evidence="4" id="KW-1185">Reference proteome</keyword>
<evidence type="ECO:0000313" key="3">
    <source>
        <dbReference type="EnsemblMetazoa" id="CJA11008.1"/>
    </source>
</evidence>
<evidence type="ECO:0000313" key="4">
    <source>
        <dbReference type="Proteomes" id="UP000005237"/>
    </source>
</evidence>